<dbReference type="AlphaFoldDB" id="A0A1V3XD57"/>
<accession>A0A1V3XD57</accession>
<sequence length="47" mass="5119">MLTHRRRARCRRVGAGSRLVFMRLCAILRPCAAATGPAGKPGNLNLE</sequence>
<name>A0A1V3XD57_MYCKA</name>
<reference evidence="1 2" key="1">
    <citation type="submission" date="2017-02" db="EMBL/GenBank/DDBJ databases">
        <title>Complete genome sequences of Mycobacterium kansasii strains isolated from rhesus macaques.</title>
        <authorList>
            <person name="Panda A."/>
            <person name="Nagaraj S."/>
            <person name="Zhao X."/>
            <person name="Tettelin H."/>
            <person name="Detolla L.J."/>
        </authorList>
    </citation>
    <scope>NUCLEOTIDE SEQUENCE [LARGE SCALE GENOMIC DNA]</scope>
    <source>
        <strain evidence="1 2">11-3469</strain>
    </source>
</reference>
<proteinExistence type="predicted"/>
<dbReference type="EMBL" id="MVBN01000003">
    <property type="protein sequence ID" value="OOK77112.1"/>
    <property type="molecule type" value="Genomic_DNA"/>
</dbReference>
<evidence type="ECO:0000313" key="2">
    <source>
        <dbReference type="Proteomes" id="UP000188532"/>
    </source>
</evidence>
<gene>
    <name evidence="1" type="ORF">BZL29_4031</name>
</gene>
<comment type="caution">
    <text evidence="1">The sequence shown here is derived from an EMBL/GenBank/DDBJ whole genome shotgun (WGS) entry which is preliminary data.</text>
</comment>
<evidence type="ECO:0000313" key="1">
    <source>
        <dbReference type="EMBL" id="OOK77112.1"/>
    </source>
</evidence>
<protein>
    <submittedName>
        <fullName evidence="1">Uncharacterized protein</fullName>
    </submittedName>
</protein>
<organism evidence="1 2">
    <name type="scientific">Mycobacterium kansasii</name>
    <dbReference type="NCBI Taxonomy" id="1768"/>
    <lineage>
        <taxon>Bacteria</taxon>
        <taxon>Bacillati</taxon>
        <taxon>Actinomycetota</taxon>
        <taxon>Actinomycetes</taxon>
        <taxon>Mycobacteriales</taxon>
        <taxon>Mycobacteriaceae</taxon>
        <taxon>Mycobacterium</taxon>
    </lineage>
</organism>
<dbReference type="Proteomes" id="UP000188532">
    <property type="component" value="Unassembled WGS sequence"/>
</dbReference>